<dbReference type="SUPFAM" id="SSF52374">
    <property type="entry name" value="Nucleotidylyl transferase"/>
    <property type="match status" value="1"/>
</dbReference>
<dbReference type="GO" id="GO:0006747">
    <property type="term" value="P:FAD biosynthetic process"/>
    <property type="evidence" value="ECO:0007669"/>
    <property type="project" value="UniProtKB-UniRule"/>
</dbReference>
<comment type="catalytic activity">
    <reaction evidence="14 15">
        <text>FMN + ATP + H(+) = FAD + diphosphate</text>
        <dbReference type="Rhea" id="RHEA:17237"/>
        <dbReference type="ChEBI" id="CHEBI:15378"/>
        <dbReference type="ChEBI" id="CHEBI:30616"/>
        <dbReference type="ChEBI" id="CHEBI:33019"/>
        <dbReference type="ChEBI" id="CHEBI:57692"/>
        <dbReference type="ChEBI" id="CHEBI:58210"/>
        <dbReference type="EC" id="2.7.7.2"/>
    </reaction>
</comment>
<evidence type="ECO:0000256" key="11">
    <source>
        <dbReference type="ARBA" id="ARBA00022840"/>
    </source>
</evidence>
<dbReference type="InterPro" id="IPR014729">
    <property type="entry name" value="Rossmann-like_a/b/a_fold"/>
</dbReference>
<dbReference type="Proteomes" id="UP000291483">
    <property type="component" value="Unassembled WGS sequence"/>
</dbReference>
<keyword evidence="12" id="KW-0511">Multifunctional enzyme</keyword>
<dbReference type="GO" id="GO:0005524">
    <property type="term" value="F:ATP binding"/>
    <property type="evidence" value="ECO:0007669"/>
    <property type="project" value="UniProtKB-UniRule"/>
</dbReference>
<evidence type="ECO:0000256" key="7">
    <source>
        <dbReference type="ARBA" id="ARBA00022695"/>
    </source>
</evidence>
<dbReference type="InterPro" id="IPR015864">
    <property type="entry name" value="FAD_synthase"/>
</dbReference>
<reference evidence="17 18" key="1">
    <citation type="submission" date="2019-02" db="EMBL/GenBank/DDBJ databases">
        <title>Sequencing the genomes of 1000 actinobacteria strains.</title>
        <authorList>
            <person name="Klenk H.-P."/>
        </authorList>
    </citation>
    <scope>NUCLEOTIDE SEQUENCE [LARGE SCALE GENOMIC DNA]</scope>
    <source>
        <strain evidence="17 18">DSM 18319</strain>
    </source>
</reference>
<dbReference type="UniPathway" id="UPA00276">
    <property type="reaction ID" value="UER00406"/>
</dbReference>
<dbReference type="InterPro" id="IPR015865">
    <property type="entry name" value="Riboflavin_kinase_bac/euk"/>
</dbReference>
<dbReference type="GO" id="GO:0008531">
    <property type="term" value="F:riboflavin kinase activity"/>
    <property type="evidence" value="ECO:0007669"/>
    <property type="project" value="UniProtKB-UniRule"/>
</dbReference>
<evidence type="ECO:0000313" key="18">
    <source>
        <dbReference type="Proteomes" id="UP000291483"/>
    </source>
</evidence>
<dbReference type="PIRSF" id="PIRSF004491">
    <property type="entry name" value="FAD_Synth"/>
    <property type="match status" value="1"/>
</dbReference>
<evidence type="ECO:0000256" key="10">
    <source>
        <dbReference type="ARBA" id="ARBA00022827"/>
    </source>
</evidence>
<organism evidence="17 18">
    <name type="scientific">Microterricola gilva</name>
    <dbReference type="NCBI Taxonomy" id="393267"/>
    <lineage>
        <taxon>Bacteria</taxon>
        <taxon>Bacillati</taxon>
        <taxon>Actinomycetota</taxon>
        <taxon>Actinomycetes</taxon>
        <taxon>Micrococcales</taxon>
        <taxon>Microbacteriaceae</taxon>
        <taxon>Microterricola</taxon>
    </lineage>
</organism>
<dbReference type="FunFam" id="3.40.50.620:FF:000021">
    <property type="entry name" value="Riboflavin biosynthesis protein"/>
    <property type="match status" value="1"/>
</dbReference>
<comment type="pathway">
    <text evidence="2 15">Cofactor biosynthesis; FAD biosynthesis; FAD from FMN: step 1/1.</text>
</comment>
<dbReference type="SMART" id="SM00904">
    <property type="entry name" value="Flavokinase"/>
    <property type="match status" value="1"/>
</dbReference>
<dbReference type="GO" id="GO:0003919">
    <property type="term" value="F:FMN adenylyltransferase activity"/>
    <property type="evidence" value="ECO:0007669"/>
    <property type="project" value="UniProtKB-UniRule"/>
</dbReference>
<comment type="similarity">
    <text evidence="15">Belongs to the ribF family.</text>
</comment>
<evidence type="ECO:0000256" key="15">
    <source>
        <dbReference type="PIRNR" id="PIRNR004491"/>
    </source>
</evidence>
<keyword evidence="11 15" id="KW-0067">ATP-binding</keyword>
<dbReference type="EC" id="2.7.1.26" evidence="15"/>
<keyword evidence="8 15" id="KW-0547">Nucleotide-binding</keyword>
<dbReference type="Gene3D" id="3.40.50.620">
    <property type="entry name" value="HUPs"/>
    <property type="match status" value="1"/>
</dbReference>
<feature type="domain" description="Riboflavin kinase" evidence="16">
    <location>
        <begin position="185"/>
        <end position="310"/>
    </location>
</feature>
<accession>A0A4Q8AKU3</accession>
<dbReference type="InterPro" id="IPR023465">
    <property type="entry name" value="Riboflavin_kinase_dom_sf"/>
</dbReference>
<keyword evidence="9 15" id="KW-0418">Kinase</keyword>
<comment type="catalytic activity">
    <reaction evidence="13 15">
        <text>riboflavin + ATP = FMN + ADP + H(+)</text>
        <dbReference type="Rhea" id="RHEA:14357"/>
        <dbReference type="ChEBI" id="CHEBI:15378"/>
        <dbReference type="ChEBI" id="CHEBI:30616"/>
        <dbReference type="ChEBI" id="CHEBI:57986"/>
        <dbReference type="ChEBI" id="CHEBI:58210"/>
        <dbReference type="ChEBI" id="CHEBI:456216"/>
        <dbReference type="EC" id="2.7.1.26"/>
    </reaction>
</comment>
<evidence type="ECO:0000256" key="2">
    <source>
        <dbReference type="ARBA" id="ARBA00004726"/>
    </source>
</evidence>
<dbReference type="EMBL" id="SHLC01000001">
    <property type="protein sequence ID" value="RZU64661.1"/>
    <property type="molecule type" value="Genomic_DNA"/>
</dbReference>
<keyword evidence="5 15" id="KW-0288">FMN</keyword>
<evidence type="ECO:0000256" key="12">
    <source>
        <dbReference type="ARBA" id="ARBA00023268"/>
    </source>
</evidence>
<dbReference type="FunFam" id="2.40.30.30:FF:000003">
    <property type="entry name" value="Riboflavin biosynthesis protein"/>
    <property type="match status" value="1"/>
</dbReference>
<evidence type="ECO:0000259" key="16">
    <source>
        <dbReference type="SMART" id="SM00904"/>
    </source>
</evidence>
<evidence type="ECO:0000256" key="14">
    <source>
        <dbReference type="ARBA" id="ARBA00049494"/>
    </source>
</evidence>
<dbReference type="AlphaFoldDB" id="A0A4Q8AKU3"/>
<evidence type="ECO:0000313" key="17">
    <source>
        <dbReference type="EMBL" id="RZU64661.1"/>
    </source>
</evidence>
<name>A0A4Q8AKU3_9MICO</name>
<dbReference type="PANTHER" id="PTHR22749:SF6">
    <property type="entry name" value="RIBOFLAVIN KINASE"/>
    <property type="match status" value="1"/>
</dbReference>
<gene>
    <name evidence="17" type="ORF">EV379_0964</name>
</gene>
<dbReference type="GO" id="GO:0009231">
    <property type="term" value="P:riboflavin biosynthetic process"/>
    <property type="evidence" value="ECO:0007669"/>
    <property type="project" value="InterPro"/>
</dbReference>
<dbReference type="UniPathway" id="UPA00277">
    <property type="reaction ID" value="UER00407"/>
</dbReference>
<dbReference type="Pfam" id="PF01687">
    <property type="entry name" value="Flavokinase"/>
    <property type="match status" value="1"/>
</dbReference>
<sequence length="312" mass="33194">MMRIFSGVEQVPADWARSAVSIGKFDGVHAGHRALIDAMLRAADAETLASVVVTFDRNPLALLAPDDCPTALVSIRQKLDLLAGTGVDATLMLSFDAALAALPAEDFVRLILVDTLHAARVLVGHDFRFGARGAGNVELLRSMGAELGFAVDVIDDVHPDGDRRISSTWIRELLDSGDVAGASRLLGHIPTVRGEVVHGAARGRELGYPTANLAAESEGLVPADGVYAGWLVDDGVRFPAAISVGNNPTFEGVPHKQVEAYVIDEDLDLYGHCVEVEFAERIRGMVAFTGIEPLIEQIGDDVEKARALLATA</sequence>
<evidence type="ECO:0000256" key="1">
    <source>
        <dbReference type="ARBA" id="ARBA00002121"/>
    </source>
</evidence>
<dbReference type="Pfam" id="PF06574">
    <property type="entry name" value="FAD_syn"/>
    <property type="match status" value="1"/>
</dbReference>
<evidence type="ECO:0000256" key="13">
    <source>
        <dbReference type="ARBA" id="ARBA00047880"/>
    </source>
</evidence>
<keyword evidence="7 15" id="KW-0548">Nucleotidyltransferase</keyword>
<dbReference type="SUPFAM" id="SSF82114">
    <property type="entry name" value="Riboflavin kinase-like"/>
    <property type="match status" value="1"/>
</dbReference>
<evidence type="ECO:0000256" key="5">
    <source>
        <dbReference type="ARBA" id="ARBA00022643"/>
    </source>
</evidence>
<keyword evidence="18" id="KW-1185">Reference proteome</keyword>
<protein>
    <recommendedName>
        <fullName evidence="15">Riboflavin biosynthesis protein</fullName>
    </recommendedName>
    <domain>
        <recommendedName>
            <fullName evidence="15">Riboflavin kinase</fullName>
            <ecNumber evidence="15">2.7.1.26</ecNumber>
        </recommendedName>
        <alternativeName>
            <fullName evidence="15">Flavokinase</fullName>
        </alternativeName>
    </domain>
    <domain>
        <recommendedName>
            <fullName evidence="15">FMN adenylyltransferase</fullName>
            <ecNumber evidence="15">2.7.7.2</ecNumber>
        </recommendedName>
        <alternativeName>
            <fullName evidence="15">FAD pyrophosphorylase</fullName>
        </alternativeName>
        <alternativeName>
            <fullName evidence="15">FAD synthase</fullName>
        </alternativeName>
    </domain>
</protein>
<dbReference type="NCBIfam" id="TIGR00083">
    <property type="entry name" value="ribF"/>
    <property type="match status" value="1"/>
</dbReference>
<keyword evidence="4 15" id="KW-0285">Flavoprotein</keyword>
<evidence type="ECO:0000256" key="9">
    <source>
        <dbReference type="ARBA" id="ARBA00022777"/>
    </source>
</evidence>
<dbReference type="PANTHER" id="PTHR22749">
    <property type="entry name" value="RIBOFLAVIN KINASE/FMN ADENYLYLTRANSFERASE"/>
    <property type="match status" value="1"/>
</dbReference>
<comment type="function">
    <text evidence="1">Catalyzes the phosphorylation of riboflavin to FMN followed by the adenylation of FMN to FAD.</text>
</comment>
<comment type="pathway">
    <text evidence="3 15">Cofactor biosynthesis; FMN biosynthesis; FMN from riboflavin (ATP route): step 1/1.</text>
</comment>
<dbReference type="Gene3D" id="2.40.30.30">
    <property type="entry name" value="Riboflavin kinase-like"/>
    <property type="match status" value="1"/>
</dbReference>
<keyword evidence="6 15" id="KW-0808">Transferase</keyword>
<keyword evidence="10 15" id="KW-0274">FAD</keyword>
<dbReference type="EC" id="2.7.7.2" evidence="15"/>
<evidence type="ECO:0000256" key="6">
    <source>
        <dbReference type="ARBA" id="ARBA00022679"/>
    </source>
</evidence>
<dbReference type="NCBIfam" id="NF004160">
    <property type="entry name" value="PRK05627.1-3"/>
    <property type="match status" value="1"/>
</dbReference>
<proteinExistence type="inferred from homology"/>
<dbReference type="InterPro" id="IPR002606">
    <property type="entry name" value="Riboflavin_kinase_bac"/>
</dbReference>
<evidence type="ECO:0000256" key="3">
    <source>
        <dbReference type="ARBA" id="ARBA00005201"/>
    </source>
</evidence>
<comment type="caution">
    <text evidence="17">The sequence shown here is derived from an EMBL/GenBank/DDBJ whole genome shotgun (WGS) entry which is preliminary data.</text>
</comment>
<evidence type="ECO:0000256" key="8">
    <source>
        <dbReference type="ARBA" id="ARBA00022741"/>
    </source>
</evidence>
<dbReference type="GO" id="GO:0009398">
    <property type="term" value="P:FMN biosynthetic process"/>
    <property type="evidence" value="ECO:0007669"/>
    <property type="project" value="UniProtKB-UniRule"/>
</dbReference>
<dbReference type="CDD" id="cd02064">
    <property type="entry name" value="FAD_synthetase_N"/>
    <property type="match status" value="1"/>
</dbReference>
<evidence type="ECO:0000256" key="4">
    <source>
        <dbReference type="ARBA" id="ARBA00022630"/>
    </source>
</evidence>
<dbReference type="InterPro" id="IPR023468">
    <property type="entry name" value="Riboflavin_kinase"/>
</dbReference>